<protein>
    <submittedName>
        <fullName evidence="2">Uncharacterized protein</fullName>
    </submittedName>
</protein>
<sequence length="283" mass="31010">MSNILSGCIWSNVTSVTGVDGQECLRMLYEADITVVTEQNANGDDNFGISDDSSLLKFRDDDDSLEQILCKIEMAQSRVQKLKAQLDMVVPKNVVKFSSSENLSLLAPCDGQTSSAHSPNFSAGNGDAISVGAIYPPTGLLSEYEMGDLVLPESALSSFGEAVSVPDIIESTTNCCLLVMSPCIHCRLMIHVKMAHSLLQISRTVGNFLNVFVSYYLCLQIMDDIPMHNHAAEGEMHPFKSINNQQTGRHQEPDRGEQEESTDPPLAPQWKLTLQQKLGSNQL</sequence>
<feature type="compositionally biased region" description="Polar residues" evidence="1">
    <location>
        <begin position="272"/>
        <end position="283"/>
    </location>
</feature>
<gene>
    <name evidence="2" type="ORF">CK203_033096</name>
</gene>
<comment type="caution">
    <text evidence="2">The sequence shown here is derived from an EMBL/GenBank/DDBJ whole genome shotgun (WGS) entry which is preliminary data.</text>
</comment>
<dbReference type="EMBL" id="QGNW01000172">
    <property type="protein sequence ID" value="RVW88627.1"/>
    <property type="molecule type" value="Genomic_DNA"/>
</dbReference>
<dbReference type="AlphaFoldDB" id="A0A438HVZ5"/>
<reference evidence="2 3" key="1">
    <citation type="journal article" date="2018" name="PLoS Genet.">
        <title>Population sequencing reveals clonal diversity and ancestral inbreeding in the grapevine cultivar Chardonnay.</title>
        <authorList>
            <person name="Roach M.J."/>
            <person name="Johnson D.L."/>
            <person name="Bohlmann J."/>
            <person name="van Vuuren H.J."/>
            <person name="Jones S.J."/>
            <person name="Pretorius I.S."/>
            <person name="Schmidt S.A."/>
            <person name="Borneman A.R."/>
        </authorList>
    </citation>
    <scope>NUCLEOTIDE SEQUENCE [LARGE SCALE GENOMIC DNA]</scope>
    <source>
        <strain evidence="3">cv. Chardonnay</strain>
        <tissue evidence="2">Leaf</tissue>
    </source>
</reference>
<evidence type="ECO:0000313" key="2">
    <source>
        <dbReference type="EMBL" id="RVW88627.1"/>
    </source>
</evidence>
<evidence type="ECO:0000256" key="1">
    <source>
        <dbReference type="SAM" id="MobiDB-lite"/>
    </source>
</evidence>
<name>A0A438HVZ5_VITVI</name>
<feature type="compositionally biased region" description="Basic and acidic residues" evidence="1">
    <location>
        <begin position="249"/>
        <end position="258"/>
    </location>
</feature>
<dbReference type="Proteomes" id="UP000288805">
    <property type="component" value="Unassembled WGS sequence"/>
</dbReference>
<proteinExistence type="predicted"/>
<dbReference type="PANTHER" id="PTHR34057">
    <property type="entry name" value="ELONGATION FACTOR"/>
    <property type="match status" value="1"/>
</dbReference>
<dbReference type="PANTHER" id="PTHR34057:SF1">
    <property type="entry name" value="ELONGATION FACTOR"/>
    <property type="match status" value="1"/>
</dbReference>
<evidence type="ECO:0000313" key="3">
    <source>
        <dbReference type="Proteomes" id="UP000288805"/>
    </source>
</evidence>
<feature type="region of interest" description="Disordered" evidence="1">
    <location>
        <begin position="243"/>
        <end position="283"/>
    </location>
</feature>
<organism evidence="2 3">
    <name type="scientific">Vitis vinifera</name>
    <name type="common">Grape</name>
    <dbReference type="NCBI Taxonomy" id="29760"/>
    <lineage>
        <taxon>Eukaryota</taxon>
        <taxon>Viridiplantae</taxon>
        <taxon>Streptophyta</taxon>
        <taxon>Embryophyta</taxon>
        <taxon>Tracheophyta</taxon>
        <taxon>Spermatophyta</taxon>
        <taxon>Magnoliopsida</taxon>
        <taxon>eudicotyledons</taxon>
        <taxon>Gunneridae</taxon>
        <taxon>Pentapetalae</taxon>
        <taxon>rosids</taxon>
        <taxon>Vitales</taxon>
        <taxon>Vitaceae</taxon>
        <taxon>Viteae</taxon>
        <taxon>Vitis</taxon>
    </lineage>
</organism>
<accession>A0A438HVZ5</accession>